<dbReference type="EMBL" id="CAXKWB010003765">
    <property type="protein sequence ID" value="CAL4070206.1"/>
    <property type="molecule type" value="Genomic_DNA"/>
</dbReference>
<dbReference type="PANTHER" id="PTHR37162:SF10">
    <property type="entry name" value="DUF4371 DOMAIN-CONTAINING PROTEIN"/>
    <property type="match status" value="1"/>
</dbReference>
<comment type="caution">
    <text evidence="1">The sequence shown here is derived from an EMBL/GenBank/DDBJ whole genome shotgun (WGS) entry which is preliminary data.</text>
</comment>
<evidence type="ECO:0000313" key="2">
    <source>
        <dbReference type="Proteomes" id="UP001497623"/>
    </source>
</evidence>
<reference evidence="1 2" key="1">
    <citation type="submission" date="2024-05" db="EMBL/GenBank/DDBJ databases">
        <authorList>
            <person name="Wallberg A."/>
        </authorList>
    </citation>
    <scope>NUCLEOTIDE SEQUENCE [LARGE SCALE GENOMIC DNA]</scope>
</reference>
<dbReference type="Proteomes" id="UP001497623">
    <property type="component" value="Unassembled WGS sequence"/>
</dbReference>
<accession>A0AAV2Q5S2</accession>
<keyword evidence="2" id="KW-1185">Reference proteome</keyword>
<evidence type="ECO:0000313" key="1">
    <source>
        <dbReference type="EMBL" id="CAL4070206.1"/>
    </source>
</evidence>
<dbReference type="PANTHER" id="PTHR37162">
    <property type="entry name" value="HAT FAMILY DIMERISATION DOMAINCONTAINING PROTEIN-RELATED"/>
    <property type="match status" value="1"/>
</dbReference>
<name>A0AAV2Q5S2_MEGNR</name>
<dbReference type="AlphaFoldDB" id="A0AAV2Q5S2"/>
<proteinExistence type="predicted"/>
<protein>
    <submittedName>
        <fullName evidence="1">Uncharacterized protein</fullName>
    </submittedName>
</protein>
<sequence length="138" mass="15587">MHVKTSKHVKFNECIQGVVKFETFVKPIASDIAVTESECLVVNFLIEHNVPVSVADHLSELVMKICSDSSIAKKFKCKRTKTTHIMHEMSRDIISNLGNALKTEPFSISTDGSESKSRQLYPILVRYPDLEHKKVVTK</sequence>
<gene>
    <name evidence="1" type="ORF">MNOR_LOCUS8213</name>
</gene>
<organism evidence="1 2">
    <name type="scientific">Meganyctiphanes norvegica</name>
    <name type="common">Northern krill</name>
    <name type="synonym">Thysanopoda norvegica</name>
    <dbReference type="NCBI Taxonomy" id="48144"/>
    <lineage>
        <taxon>Eukaryota</taxon>
        <taxon>Metazoa</taxon>
        <taxon>Ecdysozoa</taxon>
        <taxon>Arthropoda</taxon>
        <taxon>Crustacea</taxon>
        <taxon>Multicrustacea</taxon>
        <taxon>Malacostraca</taxon>
        <taxon>Eumalacostraca</taxon>
        <taxon>Eucarida</taxon>
        <taxon>Euphausiacea</taxon>
        <taxon>Euphausiidae</taxon>
        <taxon>Meganyctiphanes</taxon>
    </lineage>
</organism>